<sequence>MSEPMPTAVTVEHAFAAAPEPVWVALSDPVTTREALPGCTALVPAEDRDLPAGSLAYLLAADAETREARTVTPGERYDATVGASVRNVGVEIDMDVAITERDYPEMAIEGDIGGDDADADMRATLTLDERDGEGCLVTWRVEATVGGRLATYGQRAVETTVARVANDFFDAVDDRLAARDGPETERVVKNSDWK</sequence>
<proteinExistence type="predicted"/>
<dbReference type="SUPFAM" id="SSF55961">
    <property type="entry name" value="Bet v1-like"/>
    <property type="match status" value="1"/>
</dbReference>
<dbReference type="Proteomes" id="UP001500837">
    <property type="component" value="Unassembled WGS sequence"/>
</dbReference>
<dbReference type="InterPro" id="IPR023393">
    <property type="entry name" value="START-like_dom_sf"/>
</dbReference>
<dbReference type="PANTHER" id="PTHR38588:SF1">
    <property type="entry name" value="BLL0334 PROTEIN"/>
    <property type="match status" value="1"/>
</dbReference>
<reference evidence="1 2" key="1">
    <citation type="journal article" date="2019" name="Int. J. Syst. Evol. Microbiol.">
        <title>The Global Catalogue of Microorganisms (GCM) 10K type strain sequencing project: providing services to taxonomists for standard genome sequencing and annotation.</title>
        <authorList>
            <consortium name="The Broad Institute Genomics Platform"/>
            <consortium name="The Broad Institute Genome Sequencing Center for Infectious Disease"/>
            <person name="Wu L."/>
            <person name="Ma J."/>
        </authorList>
    </citation>
    <scope>NUCLEOTIDE SEQUENCE [LARGE SCALE GENOMIC DNA]</scope>
    <source>
        <strain evidence="1 2">JCM 16330</strain>
    </source>
</reference>
<evidence type="ECO:0000313" key="1">
    <source>
        <dbReference type="EMBL" id="GAA0298374.1"/>
    </source>
</evidence>
<dbReference type="PANTHER" id="PTHR38588">
    <property type="entry name" value="BLL0334 PROTEIN"/>
    <property type="match status" value="1"/>
</dbReference>
<accession>A0AAV3S5I8</accession>
<name>A0AAV3S5I8_9EURY</name>
<organism evidence="1 2">
    <name type="scientific">Halarchaeum salinum</name>
    <dbReference type="NCBI Taxonomy" id="489912"/>
    <lineage>
        <taxon>Archaea</taxon>
        <taxon>Methanobacteriati</taxon>
        <taxon>Methanobacteriota</taxon>
        <taxon>Stenosarchaea group</taxon>
        <taxon>Halobacteria</taxon>
        <taxon>Halobacteriales</taxon>
        <taxon>Halobacteriaceae</taxon>
    </lineage>
</organism>
<dbReference type="Gene3D" id="3.30.530.20">
    <property type="match status" value="1"/>
</dbReference>
<evidence type="ECO:0000313" key="2">
    <source>
        <dbReference type="Proteomes" id="UP001500837"/>
    </source>
</evidence>
<dbReference type="AlphaFoldDB" id="A0AAV3S5I8"/>
<dbReference type="InterPro" id="IPR010419">
    <property type="entry name" value="CO_DH_gsu"/>
</dbReference>
<evidence type="ECO:0008006" key="3">
    <source>
        <dbReference type="Google" id="ProtNLM"/>
    </source>
</evidence>
<dbReference type="EMBL" id="BAAABL010000041">
    <property type="protein sequence ID" value="GAA0298374.1"/>
    <property type="molecule type" value="Genomic_DNA"/>
</dbReference>
<comment type="caution">
    <text evidence="1">The sequence shown here is derived from an EMBL/GenBank/DDBJ whole genome shotgun (WGS) entry which is preliminary data.</text>
</comment>
<dbReference type="Pfam" id="PF06240">
    <property type="entry name" value="COXG"/>
    <property type="match status" value="1"/>
</dbReference>
<protein>
    <recommendedName>
        <fullName evidence="3">Carbon monoxide dehydrogenase subunit G</fullName>
    </recommendedName>
</protein>
<gene>
    <name evidence="1" type="ORF">GCM10009066_10760</name>
</gene>
<dbReference type="RefSeq" id="WP_211312347.1">
    <property type="nucleotide sequence ID" value="NZ_BAAABL010000041.1"/>
</dbReference>
<keyword evidence="2" id="KW-1185">Reference proteome</keyword>